<dbReference type="KEGG" id="ipa:Isop_2895"/>
<dbReference type="STRING" id="575540.Isop_2895"/>
<dbReference type="GO" id="GO:0005737">
    <property type="term" value="C:cytoplasm"/>
    <property type="evidence" value="ECO:0007669"/>
    <property type="project" value="TreeGrafter"/>
</dbReference>
<keyword evidence="6" id="KW-1185">Reference proteome</keyword>
<dbReference type="Gene3D" id="3.30.9.10">
    <property type="entry name" value="D-Amino Acid Oxidase, subunit A, domain 2"/>
    <property type="match status" value="1"/>
</dbReference>
<dbReference type="Pfam" id="PF01266">
    <property type="entry name" value="DAO"/>
    <property type="match status" value="1"/>
</dbReference>
<evidence type="ECO:0000256" key="1">
    <source>
        <dbReference type="ARBA" id="ARBA00004948"/>
    </source>
</evidence>
<evidence type="ECO:0000256" key="2">
    <source>
        <dbReference type="ARBA" id="ARBA00022977"/>
    </source>
</evidence>
<dbReference type="PANTHER" id="PTHR13847">
    <property type="entry name" value="SARCOSINE DEHYDROGENASE-RELATED"/>
    <property type="match status" value="1"/>
</dbReference>
<proteinExistence type="predicted"/>
<dbReference type="eggNOG" id="COG0665">
    <property type="taxonomic scope" value="Bacteria"/>
</dbReference>
<dbReference type="SUPFAM" id="SSF54373">
    <property type="entry name" value="FAD-linked reductases, C-terminal domain"/>
    <property type="match status" value="1"/>
</dbReference>
<protein>
    <submittedName>
        <fullName evidence="5">FAD dependent oxidoreductase</fullName>
    </submittedName>
</protein>
<dbReference type="HOGENOM" id="CLU_007884_4_5_0"/>
<evidence type="ECO:0000313" key="6">
    <source>
        <dbReference type="Proteomes" id="UP000008631"/>
    </source>
</evidence>
<dbReference type="SUPFAM" id="SSF51905">
    <property type="entry name" value="FAD/NAD(P)-binding domain"/>
    <property type="match status" value="1"/>
</dbReference>
<reference key="1">
    <citation type="submission" date="2010-11" db="EMBL/GenBank/DDBJ databases">
        <title>The complete sequence of chromosome of Isophaera pallida ATCC 43644.</title>
        <authorList>
            <consortium name="US DOE Joint Genome Institute (JGI-PGF)"/>
            <person name="Lucas S."/>
            <person name="Copeland A."/>
            <person name="Lapidus A."/>
            <person name="Bruce D."/>
            <person name="Goodwin L."/>
            <person name="Pitluck S."/>
            <person name="Kyrpides N."/>
            <person name="Mavromatis K."/>
            <person name="Pagani I."/>
            <person name="Ivanova N."/>
            <person name="Saunders E."/>
            <person name="Brettin T."/>
            <person name="Detter J.C."/>
            <person name="Han C."/>
            <person name="Tapia R."/>
            <person name="Land M."/>
            <person name="Hauser L."/>
            <person name="Markowitz V."/>
            <person name="Cheng J.-F."/>
            <person name="Hugenholtz P."/>
            <person name="Woyke T."/>
            <person name="Wu D."/>
            <person name="Eisen J.A."/>
        </authorList>
    </citation>
    <scope>NUCLEOTIDE SEQUENCE</scope>
    <source>
        <strain>ATCC 43644</strain>
    </source>
</reference>
<dbReference type="InParanoid" id="E8R1P2"/>
<evidence type="ECO:0000256" key="3">
    <source>
        <dbReference type="ARBA" id="ARBA00023002"/>
    </source>
</evidence>
<dbReference type="InterPro" id="IPR006076">
    <property type="entry name" value="FAD-dep_OxRdtase"/>
</dbReference>
<dbReference type="EMBL" id="CP002353">
    <property type="protein sequence ID" value="ADV63460.1"/>
    <property type="molecule type" value="Genomic_DNA"/>
</dbReference>
<feature type="domain" description="FAD dependent oxidoreductase" evidence="4">
    <location>
        <begin position="1"/>
        <end position="348"/>
    </location>
</feature>
<sequence>MIGLSVAYALARRGRGPRVLLLERGQTGQASSWAGAGMIAPVAPDALTSGATPREGLAMLRALSSCLYETWARDLRDETGIDPEYRRQGGVDLAFNTKEADELQAMSGRWKREGIVFERLAQADYHRVEPRLNDQVQAVYFLPDRAQIRNPRLLRALRIACQQRGVTIETGCEVANVVEQGGRVRGVRLEDGTERPGEIVVLAAGAWTGGLLERLGRAIPTRPVKGQLALLAGPPGWLRRIVEHGSYYLVPRADGRILAGATIEPDAGFDSSPTEEGVREVLEEAFLMCPGLRAFPVERTWAGLRPGSPDSRPLIGPLPGIQGLIVAAGHKRAGLQQAPGTGEVVADLIEGVEPRVPLEWCRPDRDPVPDEEVPSVRS</sequence>
<dbReference type="InterPro" id="IPR036188">
    <property type="entry name" value="FAD/NAD-bd_sf"/>
</dbReference>
<accession>E8R1P2</accession>
<dbReference type="PANTHER" id="PTHR13847:SF289">
    <property type="entry name" value="GLYCINE OXIDASE"/>
    <property type="match status" value="1"/>
</dbReference>
<reference evidence="5 6" key="2">
    <citation type="journal article" date="2011" name="Stand. Genomic Sci.">
        <title>Complete genome sequence of Isosphaera pallida type strain (IS1B).</title>
        <authorList>
            <consortium name="US DOE Joint Genome Institute (JGI-PGF)"/>
            <person name="Goker M."/>
            <person name="Cleland D."/>
            <person name="Saunders E."/>
            <person name="Lapidus A."/>
            <person name="Nolan M."/>
            <person name="Lucas S."/>
            <person name="Hammon N."/>
            <person name="Deshpande S."/>
            <person name="Cheng J.F."/>
            <person name="Tapia R."/>
            <person name="Han C."/>
            <person name="Goodwin L."/>
            <person name="Pitluck S."/>
            <person name="Liolios K."/>
            <person name="Pagani I."/>
            <person name="Ivanova N."/>
            <person name="Mavromatis K."/>
            <person name="Pati A."/>
            <person name="Chen A."/>
            <person name="Palaniappan K."/>
            <person name="Land M."/>
            <person name="Hauser L."/>
            <person name="Chang Y.J."/>
            <person name="Jeffries C.D."/>
            <person name="Detter J.C."/>
            <person name="Beck B."/>
            <person name="Woyke T."/>
            <person name="Bristow J."/>
            <person name="Eisen J.A."/>
            <person name="Markowitz V."/>
            <person name="Hugenholtz P."/>
            <person name="Kyrpides N.C."/>
            <person name="Klenk H.P."/>
        </authorList>
    </citation>
    <scope>NUCLEOTIDE SEQUENCE [LARGE SCALE GENOMIC DNA]</scope>
    <source>
        <strain evidence="6">ATCC 43644 / DSM 9630 / IS1B</strain>
    </source>
</reference>
<evidence type="ECO:0000313" key="5">
    <source>
        <dbReference type="EMBL" id="ADV63460.1"/>
    </source>
</evidence>
<dbReference type="InterPro" id="IPR012727">
    <property type="entry name" value="Gly_oxidase_ThiO"/>
</dbReference>
<dbReference type="Gene3D" id="3.50.50.60">
    <property type="entry name" value="FAD/NAD(P)-binding domain"/>
    <property type="match status" value="1"/>
</dbReference>
<dbReference type="GO" id="GO:0016491">
    <property type="term" value="F:oxidoreductase activity"/>
    <property type="evidence" value="ECO:0007669"/>
    <property type="project" value="UniProtKB-KW"/>
</dbReference>
<dbReference type="GO" id="GO:0050660">
    <property type="term" value="F:flavin adenine dinucleotide binding"/>
    <property type="evidence" value="ECO:0007669"/>
    <property type="project" value="InterPro"/>
</dbReference>
<keyword evidence="3" id="KW-0560">Oxidoreductase</keyword>
<dbReference type="AlphaFoldDB" id="E8R1P2"/>
<gene>
    <name evidence="5" type="ordered locus">Isop_2895</name>
</gene>
<dbReference type="UniPathway" id="UPA00060"/>
<dbReference type="Proteomes" id="UP000008631">
    <property type="component" value="Chromosome"/>
</dbReference>
<dbReference type="GO" id="GO:0009228">
    <property type="term" value="P:thiamine biosynthetic process"/>
    <property type="evidence" value="ECO:0007669"/>
    <property type="project" value="UniProtKB-KW"/>
</dbReference>
<organism evidence="5 6">
    <name type="scientific">Isosphaera pallida (strain ATCC 43644 / DSM 9630 / IS1B)</name>
    <dbReference type="NCBI Taxonomy" id="575540"/>
    <lineage>
        <taxon>Bacteria</taxon>
        <taxon>Pseudomonadati</taxon>
        <taxon>Planctomycetota</taxon>
        <taxon>Planctomycetia</taxon>
        <taxon>Isosphaerales</taxon>
        <taxon>Isosphaeraceae</taxon>
        <taxon>Isosphaera</taxon>
    </lineage>
</organism>
<evidence type="ECO:0000259" key="4">
    <source>
        <dbReference type="Pfam" id="PF01266"/>
    </source>
</evidence>
<dbReference type="FunCoup" id="E8R1P2">
    <property type="interactions" value="377"/>
</dbReference>
<dbReference type="NCBIfam" id="TIGR02352">
    <property type="entry name" value="thiamin_ThiO"/>
    <property type="match status" value="1"/>
</dbReference>
<comment type="pathway">
    <text evidence="1">Cofactor biosynthesis; thiamine diphosphate biosynthesis.</text>
</comment>
<keyword evidence="2" id="KW-0784">Thiamine biosynthesis</keyword>
<dbReference type="GO" id="GO:0009229">
    <property type="term" value="P:thiamine diphosphate biosynthetic process"/>
    <property type="evidence" value="ECO:0007669"/>
    <property type="project" value="UniProtKB-UniPathway"/>
</dbReference>
<name>E8R1P2_ISOPI</name>